<dbReference type="EMBL" id="BMSX01000016">
    <property type="protein sequence ID" value="GGR36541.1"/>
    <property type="molecule type" value="Genomic_DNA"/>
</dbReference>
<dbReference type="PANTHER" id="PTHR42760">
    <property type="entry name" value="SHORT-CHAIN DEHYDROGENASES/REDUCTASES FAMILY MEMBER"/>
    <property type="match status" value="1"/>
</dbReference>
<keyword evidence="3" id="KW-1185">Reference proteome</keyword>
<reference evidence="2" key="2">
    <citation type="submission" date="2020-09" db="EMBL/GenBank/DDBJ databases">
        <authorList>
            <person name="Sun Q."/>
            <person name="Ohkuma M."/>
        </authorList>
    </citation>
    <scope>NUCLEOTIDE SEQUENCE</scope>
    <source>
        <strain evidence="2">JCM 4346</strain>
    </source>
</reference>
<dbReference type="InterPro" id="IPR002347">
    <property type="entry name" value="SDR_fam"/>
</dbReference>
<evidence type="ECO:0000313" key="3">
    <source>
        <dbReference type="Proteomes" id="UP000658320"/>
    </source>
</evidence>
<dbReference type="PANTHER" id="PTHR42760:SF135">
    <property type="entry name" value="BLL7886 PROTEIN"/>
    <property type="match status" value="1"/>
</dbReference>
<protein>
    <submittedName>
        <fullName evidence="2">3-ketoacyl-ACP reductase</fullName>
    </submittedName>
</protein>
<dbReference type="GO" id="GO:0016616">
    <property type="term" value="F:oxidoreductase activity, acting on the CH-OH group of donors, NAD or NADP as acceptor"/>
    <property type="evidence" value="ECO:0007669"/>
    <property type="project" value="TreeGrafter"/>
</dbReference>
<sequence>MDLGLTGAKALVTGASRGIGRAIAGTLAAEGCALALCARGEEALAKAAAELRGEGATVFAEPVDVTDPAALAGFVERAAAELGGLDLLVSNVSAGNVKGPESWEASLRGDLIPFAGLVEAALPHLEASERAAVVAIGTTNASDTARPAGANSYSAMKAAVVQHASALAHALAPKGIRVNTVSPGPIDFPGGAWETIRTSRPEVYEEVLAKLPIGRYGTAEDVAAAVAFLLGPRTGAFCVGVNLVVDGGLLTRVQY</sequence>
<name>A0A918KW84_9ACTN</name>
<dbReference type="AlphaFoldDB" id="A0A918KW84"/>
<dbReference type="SUPFAM" id="SSF51735">
    <property type="entry name" value="NAD(P)-binding Rossmann-fold domains"/>
    <property type="match status" value="1"/>
</dbReference>
<comment type="similarity">
    <text evidence="1">Belongs to the short-chain dehydrogenases/reductases (SDR) family.</text>
</comment>
<evidence type="ECO:0000256" key="1">
    <source>
        <dbReference type="ARBA" id="ARBA00006484"/>
    </source>
</evidence>
<evidence type="ECO:0000313" key="2">
    <source>
        <dbReference type="EMBL" id="GGR36541.1"/>
    </source>
</evidence>
<dbReference type="InterPro" id="IPR036291">
    <property type="entry name" value="NAD(P)-bd_dom_sf"/>
</dbReference>
<comment type="caution">
    <text evidence="2">The sequence shown here is derived from an EMBL/GenBank/DDBJ whole genome shotgun (WGS) entry which is preliminary data.</text>
</comment>
<organism evidence="2 3">
    <name type="scientific">Streptomyces aurantiogriseus</name>
    <dbReference type="NCBI Taxonomy" id="66870"/>
    <lineage>
        <taxon>Bacteria</taxon>
        <taxon>Bacillati</taxon>
        <taxon>Actinomycetota</taxon>
        <taxon>Actinomycetes</taxon>
        <taxon>Kitasatosporales</taxon>
        <taxon>Streptomycetaceae</taxon>
        <taxon>Streptomyces</taxon>
    </lineage>
</organism>
<dbReference type="PRINTS" id="PR00081">
    <property type="entry name" value="GDHRDH"/>
</dbReference>
<dbReference type="GO" id="GO:0030497">
    <property type="term" value="P:fatty acid elongation"/>
    <property type="evidence" value="ECO:0007669"/>
    <property type="project" value="TreeGrafter"/>
</dbReference>
<dbReference type="Pfam" id="PF13561">
    <property type="entry name" value="adh_short_C2"/>
    <property type="match status" value="1"/>
</dbReference>
<accession>A0A918KW84</accession>
<dbReference type="Gene3D" id="3.40.50.720">
    <property type="entry name" value="NAD(P)-binding Rossmann-like Domain"/>
    <property type="match status" value="1"/>
</dbReference>
<dbReference type="RefSeq" id="WP_189941006.1">
    <property type="nucleotide sequence ID" value="NZ_BMSX01000016.1"/>
</dbReference>
<dbReference type="Proteomes" id="UP000658320">
    <property type="component" value="Unassembled WGS sequence"/>
</dbReference>
<gene>
    <name evidence="2" type="ORF">GCM10010251_61170</name>
</gene>
<proteinExistence type="inferred from homology"/>
<reference evidence="2" key="1">
    <citation type="journal article" date="2014" name="Int. J. Syst. Evol. Microbiol.">
        <title>Complete genome sequence of Corynebacterium casei LMG S-19264T (=DSM 44701T), isolated from a smear-ripened cheese.</title>
        <authorList>
            <consortium name="US DOE Joint Genome Institute (JGI-PGF)"/>
            <person name="Walter F."/>
            <person name="Albersmeier A."/>
            <person name="Kalinowski J."/>
            <person name="Ruckert C."/>
        </authorList>
    </citation>
    <scope>NUCLEOTIDE SEQUENCE</scope>
    <source>
        <strain evidence="2">JCM 4346</strain>
    </source>
</reference>